<dbReference type="InterPro" id="IPR051199">
    <property type="entry name" value="LPS_LOS_Heptosyltrfase"/>
</dbReference>
<keyword evidence="1" id="KW-0328">Glycosyltransferase</keyword>
<name>A0A7W7NX98_9SPHN</name>
<dbReference type="RefSeq" id="WP_246381937.1">
    <property type="nucleotide sequence ID" value="NZ_JACHLR010000017.1"/>
</dbReference>
<comment type="caution">
    <text evidence="3">The sequence shown here is derived from an EMBL/GenBank/DDBJ whole genome shotgun (WGS) entry which is preliminary data.</text>
</comment>
<dbReference type="EMBL" id="JACHLR010000017">
    <property type="protein sequence ID" value="MBB4860181.1"/>
    <property type="molecule type" value="Genomic_DNA"/>
</dbReference>
<evidence type="ECO:0000256" key="2">
    <source>
        <dbReference type="ARBA" id="ARBA00022679"/>
    </source>
</evidence>
<reference evidence="3 4" key="1">
    <citation type="submission" date="2020-08" db="EMBL/GenBank/DDBJ databases">
        <title>Functional genomics of gut bacteria from endangered species of beetles.</title>
        <authorList>
            <person name="Carlos-Shanley C."/>
        </authorList>
    </citation>
    <scope>NUCLEOTIDE SEQUENCE [LARGE SCALE GENOMIC DNA]</scope>
    <source>
        <strain evidence="3 4">S00245</strain>
    </source>
</reference>
<dbReference type="AlphaFoldDB" id="A0A7W7NX98"/>
<evidence type="ECO:0008006" key="5">
    <source>
        <dbReference type="Google" id="ProtNLM"/>
    </source>
</evidence>
<dbReference type="Pfam" id="PF01075">
    <property type="entry name" value="Glyco_transf_9"/>
    <property type="match status" value="1"/>
</dbReference>
<dbReference type="PANTHER" id="PTHR30160">
    <property type="entry name" value="TETRAACYLDISACCHARIDE 4'-KINASE-RELATED"/>
    <property type="match status" value="1"/>
</dbReference>
<keyword evidence="2" id="KW-0808">Transferase</keyword>
<organism evidence="3 4">
    <name type="scientific">Novosphingobium chloroacetimidivorans</name>
    <dbReference type="NCBI Taxonomy" id="1428314"/>
    <lineage>
        <taxon>Bacteria</taxon>
        <taxon>Pseudomonadati</taxon>
        <taxon>Pseudomonadota</taxon>
        <taxon>Alphaproteobacteria</taxon>
        <taxon>Sphingomonadales</taxon>
        <taxon>Sphingomonadaceae</taxon>
        <taxon>Novosphingobium</taxon>
    </lineage>
</organism>
<dbReference type="InterPro" id="IPR002201">
    <property type="entry name" value="Glyco_trans_9"/>
</dbReference>
<keyword evidence="4" id="KW-1185">Reference proteome</keyword>
<dbReference type="Gene3D" id="3.40.50.2000">
    <property type="entry name" value="Glycogen Phosphorylase B"/>
    <property type="match status" value="1"/>
</dbReference>
<dbReference type="GO" id="GO:0005829">
    <property type="term" value="C:cytosol"/>
    <property type="evidence" value="ECO:0007669"/>
    <property type="project" value="TreeGrafter"/>
</dbReference>
<gene>
    <name evidence="3" type="ORF">HNO88_003522</name>
</gene>
<proteinExistence type="predicted"/>
<evidence type="ECO:0000256" key="1">
    <source>
        <dbReference type="ARBA" id="ARBA00022676"/>
    </source>
</evidence>
<dbReference type="Proteomes" id="UP000555448">
    <property type="component" value="Unassembled WGS sequence"/>
</dbReference>
<dbReference type="SUPFAM" id="SSF53756">
    <property type="entry name" value="UDP-Glycosyltransferase/glycogen phosphorylase"/>
    <property type="match status" value="1"/>
</dbReference>
<evidence type="ECO:0000313" key="3">
    <source>
        <dbReference type="EMBL" id="MBB4860181.1"/>
    </source>
</evidence>
<evidence type="ECO:0000313" key="4">
    <source>
        <dbReference type="Proteomes" id="UP000555448"/>
    </source>
</evidence>
<sequence>MGTLHDEWMEAIRAGNHERAWALNARQAALRPLAERDNPALPYHLRWVWDMAPVDGCDVLVRCYHGLGDTIQFLRFLPELRRRARSVTLEIQPRLIPLLPANIADRVVPFDPAHPLAPAERDVEIMELSFALRVPPSECAPPYLHVKPSDLPSGTIGLCCSSGDWDAQRSISPDLLGPLLTGRECVTLDAQATTLPVRNPQGCSFDMAETAALVAGCALIITVDTMIAHLAGALGKPVWLLLKHAPDWRWAPETGRSEWYPSARLYAQPAPGDWAGAVAALAHDLDLTFPLQPEFAR</sequence>
<protein>
    <recommendedName>
        <fullName evidence="5">Glycosyltransferase family 9 protein</fullName>
    </recommendedName>
</protein>
<dbReference type="GO" id="GO:0009244">
    <property type="term" value="P:lipopolysaccharide core region biosynthetic process"/>
    <property type="evidence" value="ECO:0007669"/>
    <property type="project" value="TreeGrafter"/>
</dbReference>
<accession>A0A7W7NX98</accession>
<dbReference type="GO" id="GO:0008713">
    <property type="term" value="F:ADP-heptose-lipopolysaccharide heptosyltransferase activity"/>
    <property type="evidence" value="ECO:0007669"/>
    <property type="project" value="TreeGrafter"/>
</dbReference>